<keyword evidence="1" id="KW-0472">Membrane</keyword>
<dbReference type="CDD" id="cd23814">
    <property type="entry name" value="UEV_AKTIP"/>
    <property type="match status" value="1"/>
</dbReference>
<evidence type="ECO:0000259" key="2">
    <source>
        <dbReference type="PROSITE" id="PS50127"/>
    </source>
</evidence>
<dbReference type="Proteomes" id="UP000267027">
    <property type="component" value="Unassembled WGS sequence"/>
</dbReference>
<dbReference type="OrthoDB" id="5596422at2759"/>
<evidence type="ECO:0000313" key="4">
    <source>
        <dbReference type="Proteomes" id="UP000267027"/>
    </source>
</evidence>
<keyword evidence="1" id="KW-1133">Transmembrane helix</keyword>
<name>A0A0R3PVV0_ANGCS</name>
<evidence type="ECO:0000313" key="5">
    <source>
        <dbReference type="WBParaSite" id="ACOC_0001019801-mRNA-1"/>
    </source>
</evidence>
<keyword evidence="4" id="KW-1185">Reference proteome</keyword>
<proteinExistence type="predicted"/>
<dbReference type="InterPro" id="IPR000608">
    <property type="entry name" value="UBC"/>
</dbReference>
<dbReference type="AlphaFoldDB" id="A0A0R3PVV0"/>
<feature type="domain" description="UBC core" evidence="2">
    <location>
        <begin position="29"/>
        <end position="180"/>
    </location>
</feature>
<feature type="transmembrane region" description="Helical" evidence="1">
    <location>
        <begin position="59"/>
        <end position="77"/>
    </location>
</feature>
<dbReference type="OMA" id="HIFAKRT"/>
<dbReference type="InterPro" id="IPR016135">
    <property type="entry name" value="UBQ-conjugating_enzyme/RWD"/>
</dbReference>
<dbReference type="EMBL" id="UYYA01004425">
    <property type="protein sequence ID" value="VDM61784.1"/>
    <property type="molecule type" value="Genomic_DNA"/>
</dbReference>
<sequence length="180" mass="20696">MSVGKEDNGCEFAVEAKAVEPLKIVPSYLARHALSSEFARVCREPIDGMYVVPSANDQFTWFGLLFIRRGIFGGGIFRFSIRMARGFPNTTYLPVVKFDLHIFHPDICPINRTLDLRRYFPEGWKKDKHHIQNVLLVVQVRCFSLFTLVTHIFAKRTCVNQSRMEVYGQPENADDANVLR</sequence>
<organism evidence="5">
    <name type="scientific">Angiostrongylus costaricensis</name>
    <name type="common">Nematode worm</name>
    <dbReference type="NCBI Taxonomy" id="334426"/>
    <lineage>
        <taxon>Eukaryota</taxon>
        <taxon>Metazoa</taxon>
        <taxon>Ecdysozoa</taxon>
        <taxon>Nematoda</taxon>
        <taxon>Chromadorea</taxon>
        <taxon>Rhabditida</taxon>
        <taxon>Rhabditina</taxon>
        <taxon>Rhabditomorpha</taxon>
        <taxon>Strongyloidea</taxon>
        <taxon>Metastrongylidae</taxon>
        <taxon>Angiostrongylus</taxon>
    </lineage>
</organism>
<keyword evidence="1" id="KW-0812">Transmembrane</keyword>
<evidence type="ECO:0000256" key="1">
    <source>
        <dbReference type="SAM" id="Phobius"/>
    </source>
</evidence>
<dbReference type="Pfam" id="PF00179">
    <property type="entry name" value="UQ_con"/>
    <property type="match status" value="1"/>
</dbReference>
<reference evidence="5" key="1">
    <citation type="submission" date="2017-02" db="UniProtKB">
        <authorList>
            <consortium name="WormBaseParasite"/>
        </authorList>
    </citation>
    <scope>IDENTIFICATION</scope>
</reference>
<protein>
    <submittedName>
        <fullName evidence="5">UBIQUITIN_CONJUGAT_2 domain-containing protein</fullName>
    </submittedName>
</protein>
<dbReference type="SUPFAM" id="SSF54495">
    <property type="entry name" value="UBC-like"/>
    <property type="match status" value="1"/>
</dbReference>
<gene>
    <name evidence="3" type="ORF">ACOC_LOCUS10199</name>
</gene>
<dbReference type="STRING" id="334426.A0A0R3PVV0"/>
<evidence type="ECO:0000313" key="3">
    <source>
        <dbReference type="EMBL" id="VDM61784.1"/>
    </source>
</evidence>
<dbReference type="Gene3D" id="3.10.110.10">
    <property type="entry name" value="Ubiquitin Conjugating Enzyme"/>
    <property type="match status" value="1"/>
</dbReference>
<dbReference type="WBParaSite" id="ACOC_0001019801-mRNA-1">
    <property type="protein sequence ID" value="ACOC_0001019801-mRNA-1"/>
    <property type="gene ID" value="ACOC_0001019801"/>
</dbReference>
<reference evidence="3 4" key="2">
    <citation type="submission" date="2018-11" db="EMBL/GenBank/DDBJ databases">
        <authorList>
            <consortium name="Pathogen Informatics"/>
        </authorList>
    </citation>
    <scope>NUCLEOTIDE SEQUENCE [LARGE SCALE GENOMIC DNA]</scope>
    <source>
        <strain evidence="3 4">Costa Rica</strain>
    </source>
</reference>
<dbReference type="PROSITE" id="PS50127">
    <property type="entry name" value="UBC_2"/>
    <property type="match status" value="1"/>
</dbReference>
<accession>A0A0R3PVV0</accession>